<evidence type="ECO:0000256" key="5">
    <source>
        <dbReference type="ARBA" id="ARBA00022833"/>
    </source>
</evidence>
<dbReference type="SUPFAM" id="SSF55031">
    <property type="entry name" value="Bacterial exopeptidase dimerisation domain"/>
    <property type="match status" value="1"/>
</dbReference>
<dbReference type="Pfam" id="PF07687">
    <property type="entry name" value="M20_dimer"/>
    <property type="match status" value="1"/>
</dbReference>
<dbReference type="SUPFAM" id="SSF53187">
    <property type="entry name" value="Zn-dependent exopeptidases"/>
    <property type="match status" value="1"/>
</dbReference>
<dbReference type="InterPro" id="IPR011650">
    <property type="entry name" value="Peptidase_M20_dimer"/>
</dbReference>
<dbReference type="PROSITE" id="PS00758">
    <property type="entry name" value="ARGE_DAPE_CPG2_1"/>
    <property type="match status" value="1"/>
</dbReference>
<keyword evidence="5" id="KW-0862">Zinc</keyword>
<dbReference type="InterPro" id="IPR002933">
    <property type="entry name" value="Peptidase_M20"/>
</dbReference>
<keyword evidence="3" id="KW-0479">Metal-binding</keyword>
<accession>A0A160N057</accession>
<keyword evidence="6" id="KW-0732">Signal</keyword>
<dbReference type="Gene3D" id="3.30.70.360">
    <property type="match status" value="1"/>
</dbReference>
<reference evidence="8 9" key="1">
    <citation type="submission" date="2016-02" db="EMBL/GenBank/DDBJ databases">
        <title>Complete genome sequencing and analysis of ATSB10, Dyella thiooxydans isolated from rhizosphere soil of sunflower (Helianthus annuus L.).</title>
        <authorList>
            <person name="Lee Y."/>
            <person name="Hwangbo K."/>
            <person name="Chung H."/>
            <person name="Yoo J."/>
            <person name="Kim K.Y."/>
            <person name="Sa T.M."/>
            <person name="Um Y."/>
            <person name="Madhaiyan M."/>
        </authorList>
    </citation>
    <scope>NUCLEOTIDE SEQUENCE [LARGE SCALE GENOMIC DNA]</scope>
    <source>
        <strain evidence="8 9">ATSB10</strain>
    </source>
</reference>
<gene>
    <name evidence="8" type="ORF">ATSB10_15460</name>
</gene>
<dbReference type="Gene3D" id="3.40.630.10">
    <property type="entry name" value="Zn peptidases"/>
    <property type="match status" value="1"/>
</dbReference>
<dbReference type="STRING" id="445710.ATSB10_15460"/>
<protein>
    <recommendedName>
        <fullName evidence="7">Peptidase M20 dimerisation domain-containing protein</fullName>
    </recommendedName>
</protein>
<dbReference type="GO" id="GO:0046872">
    <property type="term" value="F:metal ion binding"/>
    <property type="evidence" value="ECO:0007669"/>
    <property type="project" value="UniProtKB-KW"/>
</dbReference>
<dbReference type="GO" id="GO:0008233">
    <property type="term" value="F:peptidase activity"/>
    <property type="evidence" value="ECO:0007669"/>
    <property type="project" value="UniProtKB-KW"/>
</dbReference>
<dbReference type="PANTHER" id="PTHR45962:SF1">
    <property type="entry name" value="N-FATTY-ACYL-AMINO ACID SYNTHASE_HYDROLASE PM20D1"/>
    <property type="match status" value="1"/>
</dbReference>
<dbReference type="Pfam" id="PF01546">
    <property type="entry name" value="Peptidase_M20"/>
    <property type="match status" value="1"/>
</dbReference>
<evidence type="ECO:0000256" key="3">
    <source>
        <dbReference type="ARBA" id="ARBA00022723"/>
    </source>
</evidence>
<dbReference type="PANTHER" id="PTHR45962">
    <property type="entry name" value="N-FATTY-ACYL-AMINO ACID SYNTHASE/HYDROLASE PM20D1"/>
    <property type="match status" value="1"/>
</dbReference>
<feature type="signal peptide" evidence="6">
    <location>
        <begin position="1"/>
        <end position="23"/>
    </location>
</feature>
<evidence type="ECO:0000313" key="8">
    <source>
        <dbReference type="EMBL" id="AND69000.1"/>
    </source>
</evidence>
<feature type="chain" id="PRO_5007817899" description="Peptidase M20 dimerisation domain-containing protein" evidence="6">
    <location>
        <begin position="24"/>
        <end position="466"/>
    </location>
</feature>
<organism evidence="8 9">
    <name type="scientific">Dyella thiooxydans</name>
    <dbReference type="NCBI Taxonomy" id="445710"/>
    <lineage>
        <taxon>Bacteria</taxon>
        <taxon>Pseudomonadati</taxon>
        <taxon>Pseudomonadota</taxon>
        <taxon>Gammaproteobacteria</taxon>
        <taxon>Lysobacterales</taxon>
        <taxon>Rhodanobacteraceae</taxon>
        <taxon>Dyella</taxon>
    </lineage>
</organism>
<dbReference type="InterPro" id="IPR036264">
    <property type="entry name" value="Bact_exopeptidase_dim_dom"/>
</dbReference>
<evidence type="ECO:0000256" key="2">
    <source>
        <dbReference type="ARBA" id="ARBA00022670"/>
    </source>
</evidence>
<dbReference type="Proteomes" id="UP000077255">
    <property type="component" value="Chromosome"/>
</dbReference>
<dbReference type="PATRIC" id="fig|445710.3.peg.1543"/>
<dbReference type="InterPro" id="IPR001261">
    <property type="entry name" value="ArgE/DapE_CS"/>
</dbReference>
<comment type="similarity">
    <text evidence="1">Belongs to the peptidase M20A family.</text>
</comment>
<keyword evidence="9" id="KW-1185">Reference proteome</keyword>
<evidence type="ECO:0000256" key="4">
    <source>
        <dbReference type="ARBA" id="ARBA00022801"/>
    </source>
</evidence>
<dbReference type="Gene3D" id="1.10.150.900">
    <property type="match status" value="1"/>
</dbReference>
<dbReference type="GO" id="GO:0006508">
    <property type="term" value="P:proteolysis"/>
    <property type="evidence" value="ECO:0007669"/>
    <property type="project" value="UniProtKB-KW"/>
</dbReference>
<dbReference type="NCBIfam" id="NF006596">
    <property type="entry name" value="PRK09133.1"/>
    <property type="match status" value="1"/>
</dbReference>
<proteinExistence type="inferred from homology"/>
<dbReference type="AlphaFoldDB" id="A0A160N057"/>
<feature type="domain" description="Peptidase M20 dimerisation" evidence="7">
    <location>
        <begin position="218"/>
        <end position="365"/>
    </location>
</feature>
<dbReference type="RefSeq" id="WP_063671758.1">
    <property type="nucleotide sequence ID" value="NZ_CP014841.1"/>
</dbReference>
<evidence type="ECO:0000259" key="7">
    <source>
        <dbReference type="Pfam" id="PF07687"/>
    </source>
</evidence>
<dbReference type="EMBL" id="CP014841">
    <property type="protein sequence ID" value="AND69000.1"/>
    <property type="molecule type" value="Genomic_DNA"/>
</dbReference>
<name>A0A160N057_9GAMM</name>
<keyword evidence="4" id="KW-0378">Hydrolase</keyword>
<evidence type="ECO:0000256" key="1">
    <source>
        <dbReference type="ARBA" id="ARBA00006247"/>
    </source>
</evidence>
<dbReference type="OrthoDB" id="3665926at2"/>
<keyword evidence="2" id="KW-0645">Protease</keyword>
<dbReference type="InterPro" id="IPR047177">
    <property type="entry name" value="Pept_M20A"/>
</dbReference>
<evidence type="ECO:0000313" key="9">
    <source>
        <dbReference type="Proteomes" id="UP000077255"/>
    </source>
</evidence>
<dbReference type="KEGG" id="dtx:ATSB10_15460"/>
<sequence>MSRILRRALPLALGVVLPWAAQAADPVPAGERALAHDLLVQMIGTDTTSEHGSTTVLAEALAQRFLKAGFPAADVQVVGDDPKRRNLVVRLRGQGQREPVLLLAHLDVVEALPQDWHFQPFKLTEKDGYYYGRGTMDIKGAGAGLVATLLRLHQEGFKPKGDYILALTAGEEDGKSNGIQWLLAHRPELIRSQYSINVDGGGPEIRNGRPEVVAVETAEKVYASYTLTVRNPGGHSSLPTPDNAIYRLAAGLMRLSKLEFPLHTNSATRGYYAQLATLYTGSTAADMRAVAHDPSDPAAMQRLAASSPYNNAHLRTTCVPTLLAGGDAENALPQMARATVNCRILPDEPPAQVEAAIRQALDDPQIEVAPVAPAPASPPSPIDPALFAQVARTAKAVWGHAMPVSPYMSAGASDSVFLRAAGMPSYVFNGIPYDVDDDRSHGQDERILVKSYYQSLDFDYRLLKNL</sequence>
<evidence type="ECO:0000256" key="6">
    <source>
        <dbReference type="SAM" id="SignalP"/>
    </source>
</evidence>